<protein>
    <submittedName>
        <fullName evidence="4">Putative 3-Oxoacyl-[acyl-carrier-protein (ACP)] synthase III</fullName>
    </submittedName>
</protein>
<dbReference type="InterPro" id="IPR016039">
    <property type="entry name" value="Thiolase-like"/>
</dbReference>
<dbReference type="AlphaFoldDB" id="A0A7U3UWL8"/>
<organism evidence="4 5">
    <name type="scientific">Actinacidiphila reveromycinica</name>
    <dbReference type="NCBI Taxonomy" id="659352"/>
    <lineage>
        <taxon>Bacteria</taxon>
        <taxon>Bacillati</taxon>
        <taxon>Actinomycetota</taxon>
        <taxon>Actinomycetes</taxon>
        <taxon>Kitasatosporales</taxon>
        <taxon>Streptomycetaceae</taxon>
        <taxon>Actinacidiphila</taxon>
    </lineage>
</organism>
<evidence type="ECO:0000256" key="2">
    <source>
        <dbReference type="ARBA" id="ARBA00023315"/>
    </source>
</evidence>
<sequence length="349" mass="37260">MKVENIHLAGVGTYLPKAVPTKEAVAAGWYDADECEASGIESVLVEDSVSAPDMAIRAAETALRRSGHEPDDFAALVHTNAYHQGPDGWSAPHYVLLNTLGRTIPAVEVRQGCLGMLASLEAAAGRLIADPSSKDAVLLTTGDNYSTPKVNRWTASKLFLLADAGSSLVVSRRSGFARVLAVGSLSDPRMEALHRGAEQLLPPSITAGLPLDFESRIQYWRKQWASGVKPPIGHFGDQVAAIADRTLAEAGVTMEQIRRVCHVGFNDDPLQTMFLEPLGVEDDRSIWEHSRRIGHTGVSDFVIGLERLWLDGEVEPGDHVMLVGAATGMEAGCAVLEITAAPGPQTAAA</sequence>
<dbReference type="KEGG" id="arev:RVR_7039"/>
<dbReference type="SUPFAM" id="SSF53901">
    <property type="entry name" value="Thiolase-like"/>
    <property type="match status" value="1"/>
</dbReference>
<evidence type="ECO:0000313" key="5">
    <source>
        <dbReference type="Proteomes" id="UP000595703"/>
    </source>
</evidence>
<evidence type="ECO:0000313" key="4">
    <source>
        <dbReference type="EMBL" id="BBB00122.1"/>
    </source>
</evidence>
<dbReference type="Proteomes" id="UP000595703">
    <property type="component" value="Chromosome"/>
</dbReference>
<feature type="domain" description="Beta-ketoacyl-[acyl-carrier-protein] synthase III C-terminal" evidence="3">
    <location>
        <begin position="247"/>
        <end position="338"/>
    </location>
</feature>
<keyword evidence="1" id="KW-0808">Transferase</keyword>
<keyword evidence="2" id="KW-0012">Acyltransferase</keyword>
<keyword evidence="5" id="KW-1185">Reference proteome</keyword>
<name>A0A7U3UWL8_9ACTN</name>
<evidence type="ECO:0000256" key="1">
    <source>
        <dbReference type="ARBA" id="ARBA00022679"/>
    </source>
</evidence>
<reference evidence="4 5" key="1">
    <citation type="journal article" date="2010" name="J. Bacteriol.">
        <title>Biochemical characterization of a novel indole prenyltransferase from Streptomyces sp. SN-593.</title>
        <authorList>
            <person name="Takahashi S."/>
            <person name="Takagi H."/>
            <person name="Toyoda A."/>
            <person name="Uramoto M."/>
            <person name="Nogawa T."/>
            <person name="Ueki M."/>
            <person name="Sakaki Y."/>
            <person name="Osada H."/>
        </authorList>
    </citation>
    <scope>NUCLEOTIDE SEQUENCE [LARGE SCALE GENOMIC DNA]</scope>
    <source>
        <strain evidence="4 5">SN-593</strain>
    </source>
</reference>
<dbReference type="PANTHER" id="PTHR34069:SF2">
    <property type="entry name" value="BETA-KETOACYL-[ACYL-CARRIER-PROTEIN] SYNTHASE III"/>
    <property type="match status" value="1"/>
</dbReference>
<accession>A0A7U3UWL8</accession>
<dbReference type="RefSeq" id="WP_202236187.1">
    <property type="nucleotide sequence ID" value="NZ_AP018365.1"/>
</dbReference>
<dbReference type="Gene3D" id="3.40.47.10">
    <property type="match status" value="2"/>
</dbReference>
<reference evidence="4 5" key="2">
    <citation type="journal article" date="2011" name="J. Antibiot.">
        <title>Furaquinocins I and J: novel polyketide isoprenoid hybrid compounds from Streptomyces reveromyceticus SN-593.</title>
        <authorList>
            <person name="Panthee S."/>
            <person name="Takahashi S."/>
            <person name="Takagi H."/>
            <person name="Nogawa T."/>
            <person name="Oowada E."/>
            <person name="Uramoto M."/>
            <person name="Osada H."/>
        </authorList>
    </citation>
    <scope>NUCLEOTIDE SEQUENCE [LARGE SCALE GENOMIC DNA]</scope>
    <source>
        <strain evidence="4 5">SN-593</strain>
    </source>
</reference>
<proteinExistence type="predicted"/>
<reference evidence="4 5" key="4">
    <citation type="journal article" date="2020" name="Sci. Rep.">
        <title>beta-carboline chemical signals induce reveromycin production through a LuxR family regulator in Streptomyces sp. SN-593.</title>
        <authorList>
            <person name="Panthee S."/>
            <person name="Kito N."/>
            <person name="Hayashi T."/>
            <person name="Shimizu T."/>
            <person name="Ishikawa J."/>
            <person name="Hamamoto H."/>
            <person name="Osada H."/>
            <person name="Takahashi S."/>
        </authorList>
    </citation>
    <scope>NUCLEOTIDE SEQUENCE [LARGE SCALE GENOMIC DNA]</scope>
    <source>
        <strain evidence="4 5">SN-593</strain>
    </source>
</reference>
<evidence type="ECO:0000259" key="3">
    <source>
        <dbReference type="Pfam" id="PF08541"/>
    </source>
</evidence>
<dbReference type="GO" id="GO:0044550">
    <property type="term" value="P:secondary metabolite biosynthetic process"/>
    <property type="evidence" value="ECO:0007669"/>
    <property type="project" value="TreeGrafter"/>
</dbReference>
<dbReference type="GO" id="GO:0016747">
    <property type="term" value="F:acyltransferase activity, transferring groups other than amino-acyl groups"/>
    <property type="evidence" value="ECO:0007669"/>
    <property type="project" value="UniProtKB-ARBA"/>
</dbReference>
<dbReference type="CDD" id="cd00827">
    <property type="entry name" value="init_cond_enzymes"/>
    <property type="match status" value="1"/>
</dbReference>
<dbReference type="Pfam" id="PF08541">
    <property type="entry name" value="ACP_syn_III_C"/>
    <property type="match status" value="1"/>
</dbReference>
<gene>
    <name evidence="4" type="ORF">RVR_7039</name>
</gene>
<reference evidence="4 5" key="3">
    <citation type="journal article" date="2011" name="Nat. Chem. Biol.">
        <title>Reveromycin A biosynthesis uses RevG and RevJ for stereospecific spiroacetal formation.</title>
        <authorList>
            <person name="Takahashi S."/>
            <person name="Toyoda A."/>
            <person name="Sekiyama Y."/>
            <person name="Takagi H."/>
            <person name="Nogawa T."/>
            <person name="Uramoto M."/>
            <person name="Suzuki R."/>
            <person name="Koshino H."/>
            <person name="Kumano T."/>
            <person name="Panthee S."/>
            <person name="Dairi T."/>
            <person name="Ishikawa J."/>
            <person name="Ikeda H."/>
            <person name="Sakaki Y."/>
            <person name="Osada H."/>
        </authorList>
    </citation>
    <scope>NUCLEOTIDE SEQUENCE [LARGE SCALE GENOMIC DNA]</scope>
    <source>
        <strain evidence="4 5">SN-593</strain>
    </source>
</reference>
<dbReference type="EMBL" id="AP018365">
    <property type="protein sequence ID" value="BBB00122.1"/>
    <property type="molecule type" value="Genomic_DNA"/>
</dbReference>
<dbReference type="InterPro" id="IPR013747">
    <property type="entry name" value="ACP_syn_III_C"/>
</dbReference>
<dbReference type="PANTHER" id="PTHR34069">
    <property type="entry name" value="3-OXOACYL-[ACYL-CARRIER-PROTEIN] SYNTHASE 3"/>
    <property type="match status" value="1"/>
</dbReference>